<gene>
    <name evidence="4" type="ORF">M5I08_15015</name>
</gene>
<evidence type="ECO:0000256" key="1">
    <source>
        <dbReference type="SAM" id="MobiDB-lite"/>
    </source>
</evidence>
<keyword evidence="5" id="KW-1185">Reference proteome</keyword>
<feature type="transmembrane region" description="Helical" evidence="2">
    <location>
        <begin position="61"/>
        <end position="79"/>
    </location>
</feature>
<evidence type="ECO:0000313" key="4">
    <source>
        <dbReference type="EMBL" id="UQX13134.1"/>
    </source>
</evidence>
<feature type="region of interest" description="Disordered" evidence="1">
    <location>
        <begin position="24"/>
        <end position="53"/>
    </location>
</feature>
<dbReference type="Proteomes" id="UP001056610">
    <property type="component" value="Chromosome"/>
</dbReference>
<keyword evidence="2" id="KW-0812">Transmembrane</keyword>
<dbReference type="EMBL" id="CP097320">
    <property type="protein sequence ID" value="UQX13134.1"/>
    <property type="molecule type" value="Genomic_DNA"/>
</dbReference>
<proteinExistence type="predicted"/>
<protein>
    <submittedName>
        <fullName evidence="4">DUF2510 domain-containing protein</fullName>
    </submittedName>
</protein>
<sequence>MPPPGWYSDPRDHAAQRYWDGRRWTDSSRRGNAPMPYFGTAPRSPVPPTVPSSGISQRAKIALAIGGAVAAVLLILVNVTDYQKSRDCETGTLADRHLPGCRDRHRRGRLLLLPAR</sequence>
<name>A0ABY4QTD1_9MYCO</name>
<feature type="domain" description="DUF2510" evidence="3">
    <location>
        <begin position="4"/>
        <end position="35"/>
    </location>
</feature>
<dbReference type="RefSeq" id="WP_219070847.1">
    <property type="nucleotide sequence ID" value="NZ_CAJUXY010000128.1"/>
</dbReference>
<accession>A0ABY4QTD1</accession>
<evidence type="ECO:0000313" key="5">
    <source>
        <dbReference type="Proteomes" id="UP001056610"/>
    </source>
</evidence>
<evidence type="ECO:0000259" key="3">
    <source>
        <dbReference type="Pfam" id="PF10708"/>
    </source>
</evidence>
<dbReference type="InterPro" id="IPR018929">
    <property type="entry name" value="DUF2510"/>
</dbReference>
<organism evidence="4 5">
    <name type="scientific">Candidatus Mycobacterium methanotrophicum</name>
    <dbReference type="NCBI Taxonomy" id="2943498"/>
    <lineage>
        <taxon>Bacteria</taxon>
        <taxon>Bacillati</taxon>
        <taxon>Actinomycetota</taxon>
        <taxon>Actinomycetes</taxon>
        <taxon>Mycobacteriales</taxon>
        <taxon>Mycobacteriaceae</taxon>
        <taxon>Mycobacterium</taxon>
    </lineage>
</organism>
<keyword evidence="2" id="KW-0472">Membrane</keyword>
<reference evidence="4" key="1">
    <citation type="submission" date="2022-05" db="EMBL/GenBank/DDBJ databases">
        <title>A methanotrophic Mycobacterium dominates a cave microbial ecosystem.</title>
        <authorList>
            <person name="Van Spanning R.J.M."/>
            <person name="Guan Q."/>
            <person name="Melkonian C."/>
            <person name="Gallant J."/>
            <person name="Polerecky L."/>
            <person name="Flot J.-F."/>
            <person name="Brandt B.W."/>
            <person name="Braster M."/>
            <person name="Iturbe Espinoza P."/>
            <person name="Aerts J."/>
            <person name="Meima-Franke M."/>
            <person name="Piersma S.R."/>
            <person name="Bunduc C."/>
            <person name="Ummels R."/>
            <person name="Pain A."/>
            <person name="Fleming E.J."/>
            <person name="van der Wel N."/>
            <person name="Gherman V.D."/>
            <person name="Sarbu S.M."/>
            <person name="Bodelier P.L.E."/>
            <person name="Bitter W."/>
        </authorList>
    </citation>
    <scope>NUCLEOTIDE SEQUENCE</scope>
    <source>
        <strain evidence="4">Sulfur Cave</strain>
    </source>
</reference>
<dbReference type="Pfam" id="PF10708">
    <property type="entry name" value="DUF2510"/>
    <property type="match status" value="1"/>
</dbReference>
<keyword evidence="2" id="KW-1133">Transmembrane helix</keyword>
<evidence type="ECO:0000256" key="2">
    <source>
        <dbReference type="SAM" id="Phobius"/>
    </source>
</evidence>